<organism evidence="2">
    <name type="scientific">marine sediment metagenome</name>
    <dbReference type="NCBI Taxonomy" id="412755"/>
    <lineage>
        <taxon>unclassified sequences</taxon>
        <taxon>metagenomes</taxon>
        <taxon>ecological metagenomes</taxon>
    </lineage>
</organism>
<dbReference type="SUPFAM" id="SSF53098">
    <property type="entry name" value="Ribonuclease H-like"/>
    <property type="match status" value="1"/>
</dbReference>
<gene>
    <name evidence="2" type="ORF">S01H1_63576</name>
</gene>
<evidence type="ECO:0000256" key="1">
    <source>
        <dbReference type="SAM" id="MobiDB-lite"/>
    </source>
</evidence>
<dbReference type="InterPro" id="IPR012337">
    <property type="entry name" value="RNaseH-like_sf"/>
</dbReference>
<dbReference type="EMBL" id="BARS01041851">
    <property type="protein sequence ID" value="GAG36703.1"/>
    <property type="molecule type" value="Genomic_DNA"/>
</dbReference>
<evidence type="ECO:0000313" key="2">
    <source>
        <dbReference type="EMBL" id="GAG36703.1"/>
    </source>
</evidence>
<sequence>RKRQALLLATEEKLQGIAKQVARRTKTPLLTDEIALKVGRVINRHKVGKHFSLHIQDGVFRWERNEASMEQEAALDGIYVIRTSEPTKRLSAEDTVRSYKNLGQVEQVFRCFKGIDIRVRPIYHRDDPRVRAHVFLCLLAYYVEWHMRRALGSLLFDDEELTANRKTRDPVAKAEPSASVQRKKTQRTTSDGLGVHSFHTLLEELGTLCRNRCRIQADPSGSTFTQDTQPTQLHARALRLLGV</sequence>
<reference evidence="2" key="1">
    <citation type="journal article" date="2014" name="Front. Microbiol.">
        <title>High frequency of phylogenetically diverse reductive dehalogenase-homologous genes in deep subseafloor sedimentary metagenomes.</title>
        <authorList>
            <person name="Kawai M."/>
            <person name="Futagami T."/>
            <person name="Toyoda A."/>
            <person name="Takaki Y."/>
            <person name="Nishi S."/>
            <person name="Hori S."/>
            <person name="Arai W."/>
            <person name="Tsubouchi T."/>
            <person name="Morono Y."/>
            <person name="Uchiyama I."/>
            <person name="Ito T."/>
            <person name="Fujiyama A."/>
            <person name="Inagaki F."/>
            <person name="Takami H."/>
        </authorList>
    </citation>
    <scope>NUCLEOTIDE SEQUENCE</scope>
    <source>
        <strain evidence="2">Expedition CK06-06</strain>
    </source>
</reference>
<proteinExistence type="predicted"/>
<feature type="non-terminal residue" evidence="2">
    <location>
        <position position="1"/>
    </location>
</feature>
<protein>
    <submittedName>
        <fullName evidence="2">Uncharacterized protein</fullName>
    </submittedName>
</protein>
<comment type="caution">
    <text evidence="2">The sequence shown here is derived from an EMBL/GenBank/DDBJ whole genome shotgun (WGS) entry which is preliminary data.</text>
</comment>
<feature type="region of interest" description="Disordered" evidence="1">
    <location>
        <begin position="165"/>
        <end position="191"/>
    </location>
</feature>
<name>X0XJ72_9ZZZZ</name>
<accession>X0XJ72</accession>
<dbReference type="AlphaFoldDB" id="X0XJ72"/>